<organism evidence="1 2">
    <name type="scientific">Planococcus maritimus</name>
    <dbReference type="NCBI Taxonomy" id="192421"/>
    <lineage>
        <taxon>Bacteria</taxon>
        <taxon>Bacillati</taxon>
        <taxon>Bacillota</taxon>
        <taxon>Bacilli</taxon>
        <taxon>Bacillales</taxon>
        <taxon>Caryophanaceae</taxon>
        <taxon>Planococcus</taxon>
    </lineage>
</organism>
<gene>
    <name evidence="1" type="ORF">H1Q58_14845</name>
</gene>
<dbReference type="KEGG" id="pdec:H1Q58_14845"/>
<evidence type="ECO:0000313" key="2">
    <source>
        <dbReference type="Proteomes" id="UP000514716"/>
    </source>
</evidence>
<sequence length="143" mass="16997">MTIKKTAQLVNKDILEDRLGFKQHSRSIIFLKANTLIFSPSAQNQYNWFDVRKPNLDFYLNTPSLKGFLIIRFFDAFLVAELDDFIKRMMPNDKFVFTKSIGPHWKFRIRKNGRSYSIYNQQNSAIFYPIKEYSANELEKLLQ</sequence>
<evidence type="ECO:0000313" key="1">
    <source>
        <dbReference type="EMBL" id="QMT17218.1"/>
    </source>
</evidence>
<keyword evidence="2" id="KW-1185">Reference proteome</keyword>
<dbReference type="EMBL" id="CP059540">
    <property type="protein sequence ID" value="QMT17218.1"/>
    <property type="molecule type" value="Genomic_DNA"/>
</dbReference>
<accession>A0A7D7R9L5</accession>
<dbReference type="Proteomes" id="UP000514716">
    <property type="component" value="Chromosome"/>
</dbReference>
<dbReference type="AlphaFoldDB" id="A0A7D7R9L5"/>
<name>A0A7D7R9L5_PLAMR</name>
<proteinExistence type="predicted"/>
<protein>
    <submittedName>
        <fullName evidence="1">Uncharacterized protein</fullName>
    </submittedName>
</protein>
<reference evidence="1 2" key="1">
    <citation type="submission" date="2020-07" db="EMBL/GenBank/DDBJ databases">
        <title>Screening of a cold-adapted Planococcus bacterium producing protease in traditional shrimp paste and protease identification by genome sequencing.</title>
        <authorList>
            <person name="Gao R."/>
            <person name="Leng W."/>
            <person name="Chu Q."/>
            <person name="Wu X."/>
            <person name="Liu H."/>
            <person name="Li X."/>
        </authorList>
    </citation>
    <scope>NUCLEOTIDE SEQUENCE [LARGE SCALE GENOMIC DNA]</scope>
    <source>
        <strain evidence="1 2">XJ11</strain>
    </source>
</reference>
<dbReference type="RefSeq" id="WP_182091937.1">
    <property type="nucleotide sequence ID" value="NZ_CP059540.1"/>
</dbReference>